<dbReference type="GO" id="GO:0016646">
    <property type="term" value="F:oxidoreductase activity, acting on the CH-NH group of donors, NAD or NADP as acceptor"/>
    <property type="evidence" value="ECO:0007669"/>
    <property type="project" value="UniProtKB-ARBA"/>
</dbReference>
<dbReference type="PANTHER" id="PTHR33798">
    <property type="entry name" value="FLAVOPROTEIN OXYGENASE"/>
    <property type="match status" value="1"/>
</dbReference>
<dbReference type="InterPro" id="IPR002563">
    <property type="entry name" value="Flavin_Rdtase-like_dom"/>
</dbReference>
<dbReference type="GO" id="GO:0010181">
    <property type="term" value="F:FMN binding"/>
    <property type="evidence" value="ECO:0007669"/>
    <property type="project" value="InterPro"/>
</dbReference>
<feature type="domain" description="Flavin reductase like" evidence="5">
    <location>
        <begin position="30"/>
        <end position="166"/>
    </location>
</feature>
<sequence length="216" mass="23554">MTVIKRTELEALPSRYRAQFVNSLSGYKSANLVGSANPQGQPNLALVSSVVHLGADPALLAHVTRPHTVPRHTLENIEATRVYTYNAVTCQMVPQAHHSAAKFAREVSEFENVGLTPEYHPNFAAPAVVESPLSIGMELLELVPIKHNGTLLVIGQICWVKYPQAALHSDGHLDISKLDLTAISGLDHYHSIASVGRLSYPEVEHPPTPLKLDKLP</sequence>
<comment type="caution">
    <text evidence="6">The sequence shown here is derived from an EMBL/GenBank/DDBJ whole genome shotgun (WGS) entry which is preliminary data.</text>
</comment>
<dbReference type="RefSeq" id="WP_126827238.1">
    <property type="nucleotide sequence ID" value="NZ_PIQG01000002.1"/>
</dbReference>
<dbReference type="Pfam" id="PF01613">
    <property type="entry name" value="Flavin_Reduct"/>
    <property type="match status" value="1"/>
</dbReference>
<accession>A0A432ZL36</accession>
<protein>
    <submittedName>
        <fullName evidence="6">Flavin oxidoreductase</fullName>
    </submittedName>
</protein>
<comment type="cofactor">
    <cofactor evidence="1">
        <name>FMN</name>
        <dbReference type="ChEBI" id="CHEBI:58210"/>
    </cofactor>
</comment>
<gene>
    <name evidence="6" type="ORF">CWI83_06340</name>
</gene>
<reference evidence="6 7" key="1">
    <citation type="journal article" date="2011" name="Front. Microbiol.">
        <title>Genomic signatures of strain selection and enhancement in Bacillus atrophaeus var. globigii, a historical biowarfare simulant.</title>
        <authorList>
            <person name="Gibbons H.S."/>
            <person name="Broomall S.M."/>
            <person name="McNew L.A."/>
            <person name="Daligault H."/>
            <person name="Chapman C."/>
            <person name="Bruce D."/>
            <person name="Karavis M."/>
            <person name="Krepps M."/>
            <person name="McGregor P.A."/>
            <person name="Hong C."/>
            <person name="Park K.H."/>
            <person name="Akmal A."/>
            <person name="Feldman A."/>
            <person name="Lin J.S."/>
            <person name="Chang W.E."/>
            <person name="Higgs B.W."/>
            <person name="Demirev P."/>
            <person name="Lindquist J."/>
            <person name="Liem A."/>
            <person name="Fochler E."/>
            <person name="Read T.D."/>
            <person name="Tapia R."/>
            <person name="Johnson S."/>
            <person name="Bishop-Lilly K.A."/>
            <person name="Detter C."/>
            <person name="Han C."/>
            <person name="Sozhamannan S."/>
            <person name="Rosenzweig C.N."/>
            <person name="Skowronski E.W."/>
        </authorList>
    </citation>
    <scope>NUCLEOTIDE SEQUENCE [LARGE SCALE GENOMIC DNA]</scope>
    <source>
        <strain evidence="6 7">PIT1</strain>
    </source>
</reference>
<name>A0A432ZL36_9GAMM</name>
<dbReference type="Proteomes" id="UP000288279">
    <property type="component" value="Unassembled WGS sequence"/>
</dbReference>
<dbReference type="EMBL" id="PIQG01000002">
    <property type="protein sequence ID" value="RUO78633.1"/>
    <property type="molecule type" value="Genomic_DNA"/>
</dbReference>
<dbReference type="PANTHER" id="PTHR33798:SF5">
    <property type="entry name" value="FLAVIN REDUCTASE LIKE DOMAIN-CONTAINING PROTEIN"/>
    <property type="match status" value="1"/>
</dbReference>
<keyword evidence="3" id="KW-0288">FMN</keyword>
<evidence type="ECO:0000256" key="4">
    <source>
        <dbReference type="ARBA" id="ARBA00038054"/>
    </source>
</evidence>
<dbReference type="OrthoDB" id="5293996at2"/>
<evidence type="ECO:0000313" key="7">
    <source>
        <dbReference type="Proteomes" id="UP000288279"/>
    </source>
</evidence>
<comment type="similarity">
    <text evidence="4">Belongs to the flavoredoxin family.</text>
</comment>
<dbReference type="AlphaFoldDB" id="A0A432ZL36"/>
<evidence type="ECO:0000313" key="6">
    <source>
        <dbReference type="EMBL" id="RUO78633.1"/>
    </source>
</evidence>
<dbReference type="Gene3D" id="2.30.110.10">
    <property type="entry name" value="Electron Transport, Fmn-binding Protein, Chain A"/>
    <property type="match status" value="1"/>
</dbReference>
<keyword evidence="2" id="KW-0285">Flavoprotein</keyword>
<proteinExistence type="inferred from homology"/>
<dbReference type="SUPFAM" id="SSF50475">
    <property type="entry name" value="FMN-binding split barrel"/>
    <property type="match status" value="1"/>
</dbReference>
<keyword evidence="7" id="KW-1185">Reference proteome</keyword>
<organism evidence="6 7">
    <name type="scientific">Pseudidiomarina taiwanensis</name>
    <dbReference type="NCBI Taxonomy" id="337250"/>
    <lineage>
        <taxon>Bacteria</taxon>
        <taxon>Pseudomonadati</taxon>
        <taxon>Pseudomonadota</taxon>
        <taxon>Gammaproteobacteria</taxon>
        <taxon>Alteromonadales</taxon>
        <taxon>Idiomarinaceae</taxon>
        <taxon>Pseudidiomarina</taxon>
    </lineage>
</organism>
<dbReference type="InterPro" id="IPR012349">
    <property type="entry name" value="Split_barrel_FMN-bd"/>
</dbReference>
<evidence type="ECO:0000259" key="5">
    <source>
        <dbReference type="Pfam" id="PF01613"/>
    </source>
</evidence>
<evidence type="ECO:0000256" key="2">
    <source>
        <dbReference type="ARBA" id="ARBA00022630"/>
    </source>
</evidence>
<evidence type="ECO:0000256" key="3">
    <source>
        <dbReference type="ARBA" id="ARBA00022643"/>
    </source>
</evidence>
<evidence type="ECO:0000256" key="1">
    <source>
        <dbReference type="ARBA" id="ARBA00001917"/>
    </source>
</evidence>